<evidence type="ECO:0000259" key="1">
    <source>
        <dbReference type="Pfam" id="PF04101"/>
    </source>
</evidence>
<comment type="caution">
    <text evidence="2">The sequence shown here is derived from an EMBL/GenBank/DDBJ whole genome shotgun (WGS) entry which is preliminary data.</text>
</comment>
<dbReference type="AlphaFoldDB" id="A0A917YZZ1"/>
<dbReference type="Gene3D" id="3.40.50.2000">
    <property type="entry name" value="Glycogen Phosphorylase B"/>
    <property type="match status" value="1"/>
</dbReference>
<evidence type="ECO:0000313" key="3">
    <source>
        <dbReference type="Proteomes" id="UP000646523"/>
    </source>
</evidence>
<organism evidence="2 3">
    <name type="scientific">Nonomuraea cavernae</name>
    <dbReference type="NCBI Taxonomy" id="2045107"/>
    <lineage>
        <taxon>Bacteria</taxon>
        <taxon>Bacillati</taxon>
        <taxon>Actinomycetota</taxon>
        <taxon>Actinomycetes</taxon>
        <taxon>Streptosporangiales</taxon>
        <taxon>Streptosporangiaceae</taxon>
        <taxon>Nonomuraea</taxon>
    </lineage>
</organism>
<dbReference type="Proteomes" id="UP000646523">
    <property type="component" value="Unassembled WGS sequence"/>
</dbReference>
<dbReference type="SUPFAM" id="SSF53756">
    <property type="entry name" value="UDP-Glycosyltransferase/glycogen phosphorylase"/>
    <property type="match status" value="1"/>
</dbReference>
<proteinExistence type="predicted"/>
<evidence type="ECO:0000313" key="2">
    <source>
        <dbReference type="EMBL" id="GGO70243.1"/>
    </source>
</evidence>
<dbReference type="GO" id="GO:0016758">
    <property type="term" value="F:hexosyltransferase activity"/>
    <property type="evidence" value="ECO:0007669"/>
    <property type="project" value="InterPro"/>
</dbReference>
<reference evidence="2" key="2">
    <citation type="submission" date="2020-09" db="EMBL/GenBank/DDBJ databases">
        <authorList>
            <person name="Sun Q."/>
            <person name="Zhou Y."/>
        </authorList>
    </citation>
    <scope>NUCLEOTIDE SEQUENCE</scope>
    <source>
        <strain evidence="2">CGMCC 4.7368</strain>
    </source>
</reference>
<reference evidence="2" key="1">
    <citation type="journal article" date="2014" name="Int. J. Syst. Evol. Microbiol.">
        <title>Complete genome sequence of Corynebacterium casei LMG S-19264T (=DSM 44701T), isolated from a smear-ripened cheese.</title>
        <authorList>
            <consortium name="US DOE Joint Genome Institute (JGI-PGF)"/>
            <person name="Walter F."/>
            <person name="Albersmeier A."/>
            <person name="Kalinowski J."/>
            <person name="Ruckert C."/>
        </authorList>
    </citation>
    <scope>NUCLEOTIDE SEQUENCE</scope>
    <source>
        <strain evidence="2">CGMCC 4.7368</strain>
    </source>
</reference>
<keyword evidence="3" id="KW-1185">Reference proteome</keyword>
<dbReference type="EMBL" id="BMNH01000008">
    <property type="protein sequence ID" value="GGO70243.1"/>
    <property type="molecule type" value="Genomic_DNA"/>
</dbReference>
<gene>
    <name evidence="2" type="ORF">GCM10012289_33240</name>
</gene>
<dbReference type="RefSeq" id="WP_225262816.1">
    <property type="nucleotide sequence ID" value="NZ_BMNH01000008.1"/>
</dbReference>
<sequence length="170" mass="18607">MRRTVFVSVGTDHHDFSRLVGWADTWAAAHRDEARCVVQHGTSRPPRHAEGHAYLEHEEVDRLMAEAAVIVSHGGPTTIAEARRRGVKPIVVPRSPVLNEHVDDHQQLFCARLAASGLIAVAGSESELGALVSRALTHRAEFAAEHAAGSVAQAVERFEGYVNDLLKDRR</sequence>
<dbReference type="Pfam" id="PF04101">
    <property type="entry name" value="Glyco_tran_28_C"/>
    <property type="match status" value="1"/>
</dbReference>
<protein>
    <recommendedName>
        <fullName evidence="1">Glycosyl transferase family 28 C-terminal domain-containing protein</fullName>
    </recommendedName>
</protein>
<dbReference type="InterPro" id="IPR007235">
    <property type="entry name" value="Glyco_trans_28_C"/>
</dbReference>
<name>A0A917YZZ1_9ACTN</name>
<feature type="domain" description="Glycosyl transferase family 28 C-terminal" evidence="1">
    <location>
        <begin position="4"/>
        <end position="147"/>
    </location>
</feature>
<accession>A0A917YZZ1</accession>